<evidence type="ECO:0000259" key="2">
    <source>
        <dbReference type="Pfam" id="PF04187"/>
    </source>
</evidence>
<gene>
    <name evidence="4" type="ORF">KEBURONENSIS_01254</name>
    <name evidence="3" type="ORF">KEBURONENSIS_01286</name>
</gene>
<keyword evidence="5" id="KW-1185">Reference proteome</keyword>
<feature type="signal peptide" evidence="1">
    <location>
        <begin position="1"/>
        <end position="18"/>
    </location>
</feature>
<dbReference type="SUPFAM" id="SSF159501">
    <property type="entry name" value="EreA/ChaN-like"/>
    <property type="match status" value="1"/>
</dbReference>
<evidence type="ECO:0000313" key="4">
    <source>
        <dbReference type="EMBL" id="SNB69177.1"/>
    </source>
</evidence>
<accession>A0A238HFU1</accession>
<feature type="chain" id="PRO_5015075161" description="Haem-binding uptake Tiki superfamily ChaN domain-containing protein" evidence="1">
    <location>
        <begin position="19"/>
        <end position="255"/>
    </location>
</feature>
<dbReference type="AlphaFoldDB" id="A0A238HFU1"/>
<organism evidence="3">
    <name type="scientific">Kingella negevensis</name>
    <dbReference type="NCBI Taxonomy" id="1522312"/>
    <lineage>
        <taxon>Bacteria</taxon>
        <taxon>Pseudomonadati</taxon>
        <taxon>Pseudomonadota</taxon>
        <taxon>Betaproteobacteria</taxon>
        <taxon>Neisseriales</taxon>
        <taxon>Neisseriaceae</taxon>
        <taxon>Kingella</taxon>
    </lineage>
</organism>
<dbReference type="PIRSF" id="PIRSF020419">
    <property type="entry name" value="Fe_uptake_reg_CjrA_prd"/>
    <property type="match status" value="1"/>
</dbReference>
<dbReference type="EMBL" id="FXUV01000020">
    <property type="protein sequence ID" value="SMQ12387.1"/>
    <property type="molecule type" value="Genomic_DNA"/>
</dbReference>
<sequence>MKTPFLIIIALALPLAHAEPTGTIYQTATGQTLTPVQLAEQLKQADIVLIGEEHDNPQHHATQQWLLEHTNRHTGSTILEMLAPEQQQPINEVQTWFHQGGKSGMRSLAGKINWNMTWDWSQYQNVMRTLLTQTPAIVSGSPSRSELAANQNFAPQGKFASQAKVQTALSQIISNHHGGGNMVAMQQYKDFRMAQALLQSPKPAWLIAGNIHASKQLGVPLFLQDAGFSGSLKVLLLSSKDNEIDKQHADYIWLF</sequence>
<evidence type="ECO:0000256" key="1">
    <source>
        <dbReference type="SAM" id="SignalP"/>
    </source>
</evidence>
<dbReference type="Pfam" id="PF04187">
    <property type="entry name" value="Cofac_haem_bdg"/>
    <property type="match status" value="1"/>
</dbReference>
<dbReference type="EMBL" id="FXUV02000023">
    <property type="protein sequence ID" value="SNB69177.1"/>
    <property type="molecule type" value="Genomic_DNA"/>
</dbReference>
<reference evidence="4 5" key="2">
    <citation type="submission" date="2017-06" db="EMBL/GenBank/DDBJ databases">
        <authorList>
            <person name="Kim H.J."/>
            <person name="Triplett B.A."/>
        </authorList>
    </citation>
    <scope>NUCLEOTIDE SEQUENCE [LARGE SCALE GENOMIC DNA]</scope>
    <source>
        <strain evidence="4">Kingella_eburonensis</strain>
    </source>
</reference>
<dbReference type="Gene3D" id="1.10.8.760">
    <property type="entry name" value="Haem-binding uptake, Tiki superfamily, ChaN, domain 2"/>
    <property type="match status" value="1"/>
</dbReference>
<dbReference type="Gene3D" id="3.40.50.11550">
    <property type="match status" value="1"/>
</dbReference>
<keyword evidence="1" id="KW-0732">Signal</keyword>
<evidence type="ECO:0000313" key="5">
    <source>
        <dbReference type="Proteomes" id="UP000215450"/>
    </source>
</evidence>
<feature type="domain" description="Haem-binding uptake Tiki superfamily ChaN" evidence="2">
    <location>
        <begin position="38"/>
        <end position="221"/>
    </location>
</feature>
<evidence type="ECO:0000313" key="3">
    <source>
        <dbReference type="EMBL" id="SMQ12387.1"/>
    </source>
</evidence>
<protein>
    <recommendedName>
        <fullName evidence="2">Haem-binding uptake Tiki superfamily ChaN domain-containing protein</fullName>
    </recommendedName>
</protein>
<dbReference type="OrthoDB" id="9795827at2"/>
<dbReference type="STRING" id="1522312.GCA_900177895_00615"/>
<name>A0A238HFU1_9NEIS</name>
<dbReference type="Proteomes" id="UP000215450">
    <property type="component" value="Unassembled WGS sequence"/>
</dbReference>
<reference evidence="3" key="1">
    <citation type="submission" date="2017-05" db="EMBL/GenBank/DDBJ databases">
        <authorList>
            <person name="Song R."/>
            <person name="Chenine A.L."/>
            <person name="Ruprecht R.M."/>
        </authorList>
    </citation>
    <scope>NUCLEOTIDE SEQUENCE</scope>
    <source>
        <strain evidence="3">Kingella_eburonensis</strain>
    </source>
</reference>
<dbReference type="InterPro" id="IPR016773">
    <property type="entry name" value="Fe3_uptake_reg_CjrA_prd"/>
</dbReference>
<proteinExistence type="predicted"/>
<dbReference type="InterPro" id="IPR007314">
    <property type="entry name" value="Cofac_haem-bd_dom"/>
</dbReference>